<dbReference type="InterPro" id="IPR014717">
    <property type="entry name" value="Transl_elong_EF1B/ribsomal_bS6"/>
</dbReference>
<accession>A0A2M6W4M4</accession>
<comment type="caution">
    <text evidence="2">The sequence shown here is derived from an EMBL/GenBank/DDBJ whole genome shotgun (WGS) entry which is preliminary data.</text>
</comment>
<evidence type="ECO:0000256" key="1">
    <source>
        <dbReference type="SAM" id="Phobius"/>
    </source>
</evidence>
<evidence type="ECO:0000313" key="3">
    <source>
        <dbReference type="Proteomes" id="UP000231183"/>
    </source>
</evidence>
<reference evidence="3" key="1">
    <citation type="submission" date="2017-09" db="EMBL/GenBank/DDBJ databases">
        <title>Depth-based differentiation of microbial function through sediment-hosted aquifers and enrichment of novel symbionts in the deep terrestrial subsurface.</title>
        <authorList>
            <person name="Probst A.J."/>
            <person name="Ladd B."/>
            <person name="Jarett J.K."/>
            <person name="Geller-Mcgrath D.E."/>
            <person name="Sieber C.M.K."/>
            <person name="Emerson J.B."/>
            <person name="Anantharaman K."/>
            <person name="Thomas B.C."/>
            <person name="Malmstrom R."/>
            <person name="Stieglmeier M."/>
            <person name="Klingl A."/>
            <person name="Woyke T."/>
            <person name="Ryan C.M."/>
            <person name="Banfield J.F."/>
        </authorList>
    </citation>
    <scope>NUCLEOTIDE SEQUENCE [LARGE SCALE GENOMIC DNA]</scope>
</reference>
<keyword evidence="1" id="KW-0472">Membrane</keyword>
<name>A0A2M6W4M4_9BACT</name>
<keyword evidence="1" id="KW-0812">Transmembrane</keyword>
<feature type="transmembrane region" description="Helical" evidence="1">
    <location>
        <begin position="9"/>
        <end position="29"/>
    </location>
</feature>
<gene>
    <name evidence="2" type="ORF">COU31_01295</name>
</gene>
<protein>
    <submittedName>
        <fullName evidence="2">Uncharacterized protein</fullName>
    </submittedName>
</protein>
<dbReference type="Gene3D" id="3.30.70.60">
    <property type="match status" value="1"/>
</dbReference>
<sequence>MKLSSAKKIILSVGLLIATTLIIVIFVILPTINSIKDITKQTAQLRANIEERYQESLRTRLTKKKIEDIQANSKDFGNYLYTNHDPLQFIEMMESIAVKNSVSQNINNSNLDSIKSGGFLNMTLSFDGTYQNVLNHIYTLETLNYFFKIHSIRLTPNGSDNANAIITISLYVN</sequence>
<dbReference type="Proteomes" id="UP000231183">
    <property type="component" value="Unassembled WGS sequence"/>
</dbReference>
<proteinExistence type="predicted"/>
<dbReference type="EMBL" id="PFBX01000010">
    <property type="protein sequence ID" value="PIT87728.1"/>
    <property type="molecule type" value="Genomic_DNA"/>
</dbReference>
<evidence type="ECO:0000313" key="2">
    <source>
        <dbReference type="EMBL" id="PIT87728.1"/>
    </source>
</evidence>
<dbReference type="AlphaFoldDB" id="A0A2M6W4M4"/>
<organism evidence="2 3">
    <name type="scientific">Candidatus Magasanikbacteria bacterium CG10_big_fil_rev_8_21_14_0_10_40_10</name>
    <dbReference type="NCBI Taxonomy" id="1974648"/>
    <lineage>
        <taxon>Bacteria</taxon>
        <taxon>Candidatus Magasanikiibacteriota</taxon>
    </lineage>
</organism>
<keyword evidence="1" id="KW-1133">Transmembrane helix</keyword>